<organism evidence="6 7">
    <name type="scientific">Shewanella sedimentimangrovi</name>
    <dbReference type="NCBI Taxonomy" id="2814293"/>
    <lineage>
        <taxon>Bacteria</taxon>
        <taxon>Pseudomonadati</taxon>
        <taxon>Pseudomonadota</taxon>
        <taxon>Gammaproteobacteria</taxon>
        <taxon>Alteromonadales</taxon>
        <taxon>Shewanellaceae</taxon>
        <taxon>Shewanella</taxon>
    </lineage>
</organism>
<reference evidence="6 7" key="1">
    <citation type="submission" date="2021-03" db="EMBL/GenBank/DDBJ databases">
        <title>Novel species identification of genus Shewanella.</title>
        <authorList>
            <person name="Liu G."/>
            <person name="Zhang Q."/>
        </authorList>
    </citation>
    <scope>NUCLEOTIDE SEQUENCE [LARGE SCALE GENOMIC DNA]</scope>
    <source>
        <strain evidence="6 7">FJAT-52962</strain>
    </source>
</reference>
<dbReference type="Gene3D" id="3.40.30.10">
    <property type="entry name" value="Glutaredoxin"/>
    <property type="match status" value="1"/>
</dbReference>
<dbReference type="InterPro" id="IPR036249">
    <property type="entry name" value="Thioredoxin-like_sf"/>
</dbReference>
<dbReference type="InterPro" id="IPR000866">
    <property type="entry name" value="AhpC/TSA"/>
</dbReference>
<keyword evidence="3" id="KW-1015">Disulfide bond</keyword>
<dbReference type="SUPFAM" id="SSF52833">
    <property type="entry name" value="Thioredoxin-like"/>
    <property type="match status" value="1"/>
</dbReference>
<evidence type="ECO:0000259" key="5">
    <source>
        <dbReference type="PROSITE" id="PS51352"/>
    </source>
</evidence>
<dbReference type="PANTHER" id="PTHR42852">
    <property type="entry name" value="THIOL:DISULFIDE INTERCHANGE PROTEIN DSBE"/>
    <property type="match status" value="1"/>
</dbReference>
<dbReference type="PROSITE" id="PS51352">
    <property type="entry name" value="THIOREDOXIN_2"/>
    <property type="match status" value="1"/>
</dbReference>
<evidence type="ECO:0000313" key="6">
    <source>
        <dbReference type="EMBL" id="QSX38958.1"/>
    </source>
</evidence>
<keyword evidence="7" id="KW-1185">Reference proteome</keyword>
<protein>
    <submittedName>
        <fullName evidence="6">TlpA family protein disulfide reductase</fullName>
    </submittedName>
</protein>
<accession>A0ABX7R591</accession>
<feature type="domain" description="Thioredoxin" evidence="5">
    <location>
        <begin position="27"/>
        <end position="169"/>
    </location>
</feature>
<evidence type="ECO:0000256" key="2">
    <source>
        <dbReference type="ARBA" id="ARBA00022748"/>
    </source>
</evidence>
<dbReference type="InterPro" id="IPR013766">
    <property type="entry name" value="Thioredoxin_domain"/>
</dbReference>
<dbReference type="InterPro" id="IPR050553">
    <property type="entry name" value="Thioredoxin_ResA/DsbE_sf"/>
</dbReference>
<dbReference type="EMBL" id="CP071502">
    <property type="protein sequence ID" value="QSX38958.1"/>
    <property type="molecule type" value="Genomic_DNA"/>
</dbReference>
<evidence type="ECO:0000256" key="3">
    <source>
        <dbReference type="ARBA" id="ARBA00023157"/>
    </source>
</evidence>
<name>A0ABX7R591_9GAMM</name>
<comment type="subcellular location">
    <subcellularLocation>
        <location evidence="1">Cell envelope</location>
    </subcellularLocation>
</comment>
<dbReference type="CDD" id="cd02966">
    <property type="entry name" value="TlpA_like_family"/>
    <property type="match status" value="1"/>
</dbReference>
<keyword evidence="2" id="KW-0201">Cytochrome c-type biogenesis</keyword>
<gene>
    <name evidence="6" type="ORF">JYB85_01260</name>
</gene>
<keyword evidence="4" id="KW-0676">Redox-active center</keyword>
<evidence type="ECO:0000256" key="4">
    <source>
        <dbReference type="ARBA" id="ARBA00023284"/>
    </source>
</evidence>
<dbReference type="PANTHER" id="PTHR42852:SF6">
    <property type="entry name" value="THIOL:DISULFIDE INTERCHANGE PROTEIN DSBE"/>
    <property type="match status" value="1"/>
</dbReference>
<evidence type="ECO:0000313" key="7">
    <source>
        <dbReference type="Proteomes" id="UP000663207"/>
    </source>
</evidence>
<sequence length="178" mass="20127">MTSAHAYPGMGQEKVKSPSTVDFIKQLPEAYPIDPIPFQDEMGRAIDFSRYKGKLLLVNMWATWCSPCVRELPALARLSEKFPTDSFQLLPISIDAEGQSLVKPFLADLGLSNFTTYYDKEQALGQVFPLDTIPATYILNTAGELIAYVRSYVDWEDERVLALVDRLLKEQVPRPPLR</sequence>
<evidence type="ECO:0000256" key="1">
    <source>
        <dbReference type="ARBA" id="ARBA00004196"/>
    </source>
</evidence>
<proteinExistence type="predicted"/>
<dbReference type="Pfam" id="PF00578">
    <property type="entry name" value="AhpC-TSA"/>
    <property type="match status" value="1"/>
</dbReference>
<dbReference type="RefSeq" id="WP_207381942.1">
    <property type="nucleotide sequence ID" value="NZ_CP071502.1"/>
</dbReference>
<dbReference type="Proteomes" id="UP000663207">
    <property type="component" value="Chromosome"/>
</dbReference>